<dbReference type="GeneID" id="18925333"/>
<dbReference type="EMBL" id="GL883245">
    <property type="protein sequence ID" value="EGF97363.1"/>
    <property type="molecule type" value="Genomic_DNA"/>
</dbReference>
<dbReference type="InParanoid" id="F4SDB7"/>
<dbReference type="Proteomes" id="UP000001072">
    <property type="component" value="Unassembled WGS sequence"/>
</dbReference>
<evidence type="ECO:0000256" key="1">
    <source>
        <dbReference type="SAM" id="MobiDB-lite"/>
    </source>
</evidence>
<feature type="region of interest" description="Disordered" evidence="1">
    <location>
        <begin position="276"/>
        <end position="311"/>
    </location>
</feature>
<accession>F4SDB7</accession>
<protein>
    <submittedName>
        <fullName evidence="2">Uncharacterized protein</fullName>
    </submittedName>
</protein>
<gene>
    <name evidence="2" type="ORF">MELLADRAFT_114405</name>
</gene>
<evidence type="ECO:0000313" key="3">
    <source>
        <dbReference type="Proteomes" id="UP000001072"/>
    </source>
</evidence>
<sequence length="367" mass="40467">MIVFNALVDNLMAEIKLLYDTENIDGEFCIDLLVVFDRESHAWPIAKNADVISKGVSLRTILGSEAIKGISSGCGNKEIGTSTIEEVGSTKKKRKAQEANVETDILEQSNSFVNQEFSQEPTRQVLKRPSKKVSQLSGSDLGLPNDTSNPPKNAQQSSRISVSRITRDMSLQYPSHNGFADRAYQTHVKQSLLPSTPQTPYVTRAYVVFQDTPSENLGPMRPPNPYPVTRLLPSANQAYQTNTRTTMTTPVSLGLNRAELEYPDMVKYPNANRFNPQVISPSTTPSALNTQPQSNLNTRLPLSNLTNLNRPTLPGIQRLEFFAPSNRSSAVRPNLPKVSNPSGSNSVQQALSPFEPTHHVSNSNTYN</sequence>
<feature type="region of interest" description="Disordered" evidence="1">
    <location>
        <begin position="116"/>
        <end position="161"/>
    </location>
</feature>
<dbReference type="HOGENOM" id="CLU_754558_0_0_1"/>
<feature type="compositionally biased region" description="Polar residues" evidence="1">
    <location>
        <begin position="327"/>
        <end position="351"/>
    </location>
</feature>
<evidence type="ECO:0000313" key="2">
    <source>
        <dbReference type="EMBL" id="EGF97363.1"/>
    </source>
</evidence>
<keyword evidence="3" id="KW-1185">Reference proteome</keyword>
<name>F4SDB7_MELLP</name>
<feature type="compositionally biased region" description="Polar residues" evidence="1">
    <location>
        <begin position="145"/>
        <end position="161"/>
    </location>
</feature>
<dbReference type="RefSeq" id="XP_007419370.1">
    <property type="nucleotide sequence ID" value="XM_007419308.1"/>
</dbReference>
<dbReference type="KEGG" id="mlr:MELLADRAFT_114405"/>
<proteinExistence type="predicted"/>
<organism evidence="3">
    <name type="scientific">Melampsora larici-populina (strain 98AG31 / pathotype 3-4-7)</name>
    <name type="common">Poplar leaf rust fungus</name>
    <dbReference type="NCBI Taxonomy" id="747676"/>
    <lineage>
        <taxon>Eukaryota</taxon>
        <taxon>Fungi</taxon>
        <taxon>Dikarya</taxon>
        <taxon>Basidiomycota</taxon>
        <taxon>Pucciniomycotina</taxon>
        <taxon>Pucciniomycetes</taxon>
        <taxon>Pucciniales</taxon>
        <taxon>Melampsoraceae</taxon>
        <taxon>Melampsora</taxon>
    </lineage>
</organism>
<feature type="compositionally biased region" description="Polar residues" evidence="1">
    <location>
        <begin position="276"/>
        <end position="310"/>
    </location>
</feature>
<reference evidence="3" key="1">
    <citation type="journal article" date="2011" name="Proc. Natl. Acad. Sci. U.S.A.">
        <title>Obligate biotrophy features unraveled by the genomic analysis of rust fungi.</title>
        <authorList>
            <person name="Duplessis S."/>
            <person name="Cuomo C.A."/>
            <person name="Lin Y.-C."/>
            <person name="Aerts A."/>
            <person name="Tisserant E."/>
            <person name="Veneault-Fourrey C."/>
            <person name="Joly D.L."/>
            <person name="Hacquard S."/>
            <person name="Amselem J."/>
            <person name="Cantarel B.L."/>
            <person name="Chiu R."/>
            <person name="Coutinho P.M."/>
            <person name="Feau N."/>
            <person name="Field M."/>
            <person name="Frey P."/>
            <person name="Gelhaye E."/>
            <person name="Goldberg J."/>
            <person name="Grabherr M.G."/>
            <person name="Kodira C.D."/>
            <person name="Kohler A."/>
            <person name="Kuees U."/>
            <person name="Lindquist E.A."/>
            <person name="Lucas S.M."/>
            <person name="Mago R."/>
            <person name="Mauceli E."/>
            <person name="Morin E."/>
            <person name="Murat C."/>
            <person name="Pangilinan J.L."/>
            <person name="Park R."/>
            <person name="Pearson M."/>
            <person name="Quesneville H."/>
            <person name="Rouhier N."/>
            <person name="Sakthikumar S."/>
            <person name="Salamov A.A."/>
            <person name="Schmutz J."/>
            <person name="Selles B."/>
            <person name="Shapiro H."/>
            <person name="Tanguay P."/>
            <person name="Tuskan G.A."/>
            <person name="Henrissat B."/>
            <person name="Van de Peer Y."/>
            <person name="Rouze P."/>
            <person name="Ellis J.G."/>
            <person name="Dodds P.N."/>
            <person name="Schein J.E."/>
            <person name="Zhong S."/>
            <person name="Hamelin R.C."/>
            <person name="Grigoriev I.V."/>
            <person name="Szabo L.J."/>
            <person name="Martin F."/>
        </authorList>
    </citation>
    <scope>NUCLEOTIDE SEQUENCE [LARGE SCALE GENOMIC DNA]</scope>
    <source>
        <strain evidence="3">98AG31 / pathotype 3-4-7</strain>
    </source>
</reference>
<dbReference type="VEuPathDB" id="FungiDB:MELLADRAFT_114405"/>
<dbReference type="AlphaFoldDB" id="F4SDB7"/>
<feature type="region of interest" description="Disordered" evidence="1">
    <location>
        <begin position="327"/>
        <end position="367"/>
    </location>
</feature>